<dbReference type="OrthoDB" id="78522at2759"/>
<evidence type="ECO:0000313" key="3">
    <source>
        <dbReference type="Proteomes" id="UP000030762"/>
    </source>
</evidence>
<gene>
    <name evidence="2" type="ORF">SDRG_04826</name>
</gene>
<reference evidence="2 3" key="1">
    <citation type="submission" date="2012-04" db="EMBL/GenBank/DDBJ databases">
        <title>The Genome Sequence of Saprolegnia declina VS20.</title>
        <authorList>
            <consortium name="The Broad Institute Genome Sequencing Platform"/>
            <person name="Russ C."/>
            <person name="Nusbaum C."/>
            <person name="Tyler B."/>
            <person name="van West P."/>
            <person name="Dieguez-Uribeondo J."/>
            <person name="de Bruijn I."/>
            <person name="Tripathy S."/>
            <person name="Jiang R."/>
            <person name="Young S.K."/>
            <person name="Zeng Q."/>
            <person name="Gargeya S."/>
            <person name="Fitzgerald M."/>
            <person name="Haas B."/>
            <person name="Abouelleil A."/>
            <person name="Alvarado L."/>
            <person name="Arachchi H.M."/>
            <person name="Berlin A."/>
            <person name="Chapman S.B."/>
            <person name="Goldberg J."/>
            <person name="Griggs A."/>
            <person name="Gujja S."/>
            <person name="Hansen M."/>
            <person name="Howarth C."/>
            <person name="Imamovic A."/>
            <person name="Larimer J."/>
            <person name="McCowen C."/>
            <person name="Montmayeur A."/>
            <person name="Murphy C."/>
            <person name="Neiman D."/>
            <person name="Pearson M."/>
            <person name="Priest M."/>
            <person name="Roberts A."/>
            <person name="Saif S."/>
            <person name="Shea T."/>
            <person name="Sisk P."/>
            <person name="Sykes S."/>
            <person name="Wortman J."/>
            <person name="Nusbaum C."/>
            <person name="Birren B."/>
        </authorList>
    </citation>
    <scope>NUCLEOTIDE SEQUENCE [LARGE SCALE GENOMIC DNA]</scope>
    <source>
        <strain evidence="2 3">VS20</strain>
    </source>
</reference>
<feature type="signal peptide" evidence="1">
    <location>
        <begin position="1"/>
        <end position="17"/>
    </location>
</feature>
<evidence type="ECO:0000256" key="1">
    <source>
        <dbReference type="SAM" id="SignalP"/>
    </source>
</evidence>
<sequence length="258" mass="25931">MKSSCLLALLAATAASAQWTDCSPETVVTVSDALQSCAKSAGITTQYAALSLVGLLRDPTSATAQAYCKHELPGCTDVAIASQKANCSYNLYKGSWVNLHDVVPTLCASVPTTTPTMTPAMTTVPVSVATTAPVNATTTTSVPATVAVNATTTAPVVNGTTPNTTTNVVHVLTTPPSRGCTHVSVAGDATYCVAGPICSGDGLLPAGTKCPLKGDVAVASCVRALPSYVDSATCVLPANAVCQKIPTGAWGCVLPTTA</sequence>
<keyword evidence="3" id="KW-1185">Reference proteome</keyword>
<dbReference type="RefSeq" id="XP_008608735.1">
    <property type="nucleotide sequence ID" value="XM_008610513.1"/>
</dbReference>
<dbReference type="VEuPathDB" id="FungiDB:SDRG_04826"/>
<organism evidence="2 3">
    <name type="scientific">Saprolegnia diclina (strain VS20)</name>
    <dbReference type="NCBI Taxonomy" id="1156394"/>
    <lineage>
        <taxon>Eukaryota</taxon>
        <taxon>Sar</taxon>
        <taxon>Stramenopiles</taxon>
        <taxon>Oomycota</taxon>
        <taxon>Saprolegniomycetes</taxon>
        <taxon>Saprolegniales</taxon>
        <taxon>Saprolegniaceae</taxon>
        <taxon>Saprolegnia</taxon>
    </lineage>
</organism>
<evidence type="ECO:0008006" key="4">
    <source>
        <dbReference type="Google" id="ProtNLM"/>
    </source>
</evidence>
<evidence type="ECO:0000313" key="2">
    <source>
        <dbReference type="EMBL" id="EQC37802.1"/>
    </source>
</evidence>
<feature type="chain" id="PRO_5004571417" description="Secreted protein" evidence="1">
    <location>
        <begin position="18"/>
        <end position="258"/>
    </location>
</feature>
<dbReference type="GeneID" id="19945553"/>
<name>T0S4U3_SAPDV</name>
<dbReference type="EMBL" id="JH767143">
    <property type="protein sequence ID" value="EQC37802.1"/>
    <property type="molecule type" value="Genomic_DNA"/>
</dbReference>
<proteinExistence type="predicted"/>
<dbReference type="InParanoid" id="T0S4U3"/>
<protein>
    <recommendedName>
        <fullName evidence="4">Secreted protein</fullName>
    </recommendedName>
</protein>
<dbReference type="AlphaFoldDB" id="T0S4U3"/>
<dbReference type="Proteomes" id="UP000030762">
    <property type="component" value="Unassembled WGS sequence"/>
</dbReference>
<accession>T0S4U3</accession>
<dbReference type="OMA" id="TRWHHDS"/>
<keyword evidence="1" id="KW-0732">Signal</keyword>